<keyword evidence="4" id="KW-0138">CF(0)</keyword>
<evidence type="ECO:0000256" key="11">
    <source>
        <dbReference type="SAM" id="Phobius"/>
    </source>
</evidence>
<dbReference type="Pfam" id="PF10206">
    <property type="entry name" value="WRW"/>
    <property type="match status" value="1"/>
</dbReference>
<dbReference type="Ensembl" id="ENSPNYT00000006212.1">
    <property type="protein sequence ID" value="ENSPNYP00000006060.1"/>
    <property type="gene ID" value="ENSPNYG00000004667.1"/>
</dbReference>
<dbReference type="PANTHER" id="PTHR13080">
    <property type="entry name" value="ATP SYNTHASE F CHAIN, MITOCHONDRIAL-RELATED"/>
    <property type="match status" value="1"/>
</dbReference>
<keyword evidence="8 11" id="KW-0472">Membrane</keyword>
<dbReference type="InterPro" id="IPR019344">
    <property type="entry name" value="F1F0-ATPsyn_F_prd"/>
</dbReference>
<feature type="region of interest" description="Disordered" evidence="10">
    <location>
        <begin position="156"/>
        <end position="238"/>
    </location>
</feature>
<dbReference type="PANTHER" id="PTHR13080:SF13">
    <property type="entry name" value="ATP SYNTHASE SUBUNIT F, MITOCHONDRIAL"/>
    <property type="match status" value="1"/>
</dbReference>
<dbReference type="GO" id="GO:0045259">
    <property type="term" value="C:proton-transporting ATP synthase complex"/>
    <property type="evidence" value="ECO:0007669"/>
    <property type="project" value="UniProtKB-KW"/>
</dbReference>
<keyword evidence="9" id="KW-0066">ATP synthesis</keyword>
<evidence type="ECO:0000256" key="7">
    <source>
        <dbReference type="ARBA" id="ARBA00023128"/>
    </source>
</evidence>
<protein>
    <submittedName>
        <fullName evidence="12">Uncharacterized LOC102212873</fullName>
    </submittedName>
</protein>
<evidence type="ECO:0000256" key="10">
    <source>
        <dbReference type="SAM" id="MobiDB-lite"/>
    </source>
</evidence>
<accession>A0A3B4F638</accession>
<keyword evidence="5" id="KW-0375">Hydrogen ion transport</keyword>
<comment type="subcellular location">
    <subcellularLocation>
        <location evidence="1">Mitochondrion membrane</location>
    </subcellularLocation>
</comment>
<evidence type="ECO:0000256" key="8">
    <source>
        <dbReference type="ARBA" id="ARBA00023136"/>
    </source>
</evidence>
<evidence type="ECO:0000313" key="12">
    <source>
        <dbReference type="Ensembl" id="ENSPNYP00000006060.1"/>
    </source>
</evidence>
<keyword evidence="11" id="KW-0812">Transmembrane</keyword>
<keyword evidence="7" id="KW-0496">Mitochondrion</keyword>
<feature type="compositionally biased region" description="Polar residues" evidence="10">
    <location>
        <begin position="63"/>
        <end position="74"/>
    </location>
</feature>
<feature type="region of interest" description="Disordered" evidence="10">
    <location>
        <begin position="27"/>
        <end position="112"/>
    </location>
</feature>
<feature type="transmembrane region" description="Helical" evidence="11">
    <location>
        <begin position="489"/>
        <end position="508"/>
    </location>
</feature>
<evidence type="ECO:0000256" key="6">
    <source>
        <dbReference type="ARBA" id="ARBA00023065"/>
    </source>
</evidence>
<reference evidence="12" key="1">
    <citation type="submission" date="2023-09" db="UniProtKB">
        <authorList>
            <consortium name="Ensembl"/>
        </authorList>
    </citation>
    <scope>IDENTIFICATION</scope>
</reference>
<proteinExistence type="inferred from homology"/>
<feature type="compositionally biased region" description="Polar residues" evidence="10">
    <location>
        <begin position="162"/>
        <end position="177"/>
    </location>
</feature>
<organism evidence="12">
    <name type="scientific">Pundamilia nyererei</name>
    <dbReference type="NCBI Taxonomy" id="303518"/>
    <lineage>
        <taxon>Eukaryota</taxon>
        <taxon>Metazoa</taxon>
        <taxon>Chordata</taxon>
        <taxon>Craniata</taxon>
        <taxon>Vertebrata</taxon>
        <taxon>Euteleostomi</taxon>
        <taxon>Actinopterygii</taxon>
        <taxon>Neopterygii</taxon>
        <taxon>Teleostei</taxon>
        <taxon>Neoteleostei</taxon>
        <taxon>Acanthomorphata</taxon>
        <taxon>Ovalentaria</taxon>
        <taxon>Cichlomorphae</taxon>
        <taxon>Cichliformes</taxon>
        <taxon>Cichlidae</taxon>
        <taxon>African cichlids</taxon>
        <taxon>Pseudocrenilabrinae</taxon>
        <taxon>Haplochromini</taxon>
        <taxon>Pundamilia</taxon>
    </lineage>
</organism>
<dbReference type="GO" id="GO:0031966">
    <property type="term" value="C:mitochondrial membrane"/>
    <property type="evidence" value="ECO:0007669"/>
    <property type="project" value="UniProtKB-SubCell"/>
</dbReference>
<evidence type="ECO:0000256" key="5">
    <source>
        <dbReference type="ARBA" id="ARBA00022781"/>
    </source>
</evidence>
<comment type="similarity">
    <text evidence="2">Belongs to the ATPase F chain family.</text>
</comment>
<dbReference type="STRING" id="303518.ENSPNYP00000006060"/>
<evidence type="ECO:0000256" key="3">
    <source>
        <dbReference type="ARBA" id="ARBA00022448"/>
    </source>
</evidence>
<dbReference type="GO" id="GO:0046933">
    <property type="term" value="F:proton-transporting ATP synthase activity, rotational mechanism"/>
    <property type="evidence" value="ECO:0007669"/>
    <property type="project" value="TreeGrafter"/>
</dbReference>
<evidence type="ECO:0000256" key="2">
    <source>
        <dbReference type="ARBA" id="ARBA00005895"/>
    </source>
</evidence>
<keyword evidence="6" id="KW-0406">Ion transport</keyword>
<evidence type="ECO:0000256" key="1">
    <source>
        <dbReference type="ARBA" id="ARBA00004325"/>
    </source>
</evidence>
<keyword evidence="3" id="KW-0813">Transport</keyword>
<feature type="compositionally biased region" description="Low complexity" evidence="10">
    <location>
        <begin position="88"/>
        <end position="104"/>
    </location>
</feature>
<dbReference type="GO" id="GO:0042776">
    <property type="term" value="P:proton motive force-driven mitochondrial ATP synthesis"/>
    <property type="evidence" value="ECO:0007669"/>
    <property type="project" value="TreeGrafter"/>
</dbReference>
<keyword evidence="11" id="KW-1133">Transmembrane helix</keyword>
<dbReference type="AlphaFoldDB" id="A0A3B4F638"/>
<evidence type="ECO:0000256" key="9">
    <source>
        <dbReference type="ARBA" id="ARBA00023310"/>
    </source>
</evidence>
<evidence type="ECO:0000256" key="4">
    <source>
        <dbReference type="ARBA" id="ARBA00022547"/>
    </source>
</evidence>
<feature type="compositionally biased region" description="Polar residues" evidence="10">
    <location>
        <begin position="39"/>
        <end position="51"/>
    </location>
</feature>
<feature type="compositionally biased region" description="Polar residues" evidence="10">
    <location>
        <begin position="206"/>
        <end position="222"/>
    </location>
</feature>
<dbReference type="GeneTree" id="ENSGT00940000167489"/>
<feature type="compositionally biased region" description="Basic and acidic residues" evidence="10">
    <location>
        <begin position="183"/>
        <end position="198"/>
    </location>
</feature>
<sequence>MSCEVCPFCGKTYKRLKSHLPHCKAAAASKAPPSKPDVTANQTASSSQLDSVLSRATAKGRKSSSSVITDLQGQTRKRDTASGPSNATSSSPRTSSSMTLLSPTTKKKQKLVDQIKTSTLLLSPSPALPPTTSKPKKKSLRALIEAAKYDQITKESLKVSETEPTLSSRNTAQTEPKTISGKDYAHLSADAKPKDAPKKTPKTKNHVNQMFSTTKQSESSTKFPEKRHKFSEDGKQEIEDSSMNNFVLKLGNGHQAKITLQDVKATLGRARSPRQSSRPSILSQIQTNDNLCSKIRVDTGVGPAPLLEDNQKYVATQSDELLSPSPQHAGLKSDKKITSKTKQLALVPLRDVPESTPPTAPFLRASSQQWQAMPPPVNLNEGLKVSHHMTGLLTKSAPVGQFSSLLSPLVSQSLPVKVETVEKPEVRKQSTAENPNEGALTHRSLGQVRLRELPKWLACKAPSHPKDAVGMLQRGWQWYYRRYIDVRKGGVGGLGMLLAGYCVLSYIWSYRHISKCVLLSVCSI</sequence>
<name>A0A3B4F638_9CICH</name>